<comment type="caution">
    <text evidence="1">The sequence shown here is derived from an EMBL/GenBank/DDBJ whole genome shotgun (WGS) entry which is preliminary data.</text>
</comment>
<proteinExistence type="predicted"/>
<sequence>MRETWIDVVFGTWGQGEYDDHVTFGCRFGPVAGSDYPAATAVDAAEVAPDDALFGQKLTRSQALSHPRVKEFWEVVDFVVLSDLVHPHHYEHSA</sequence>
<protein>
    <submittedName>
        <fullName evidence="1">Uncharacterized protein</fullName>
    </submittedName>
</protein>
<organism evidence="1 2">
    <name type="scientific">Catellatospora aurea</name>
    <dbReference type="NCBI Taxonomy" id="1337874"/>
    <lineage>
        <taxon>Bacteria</taxon>
        <taxon>Bacillati</taxon>
        <taxon>Actinomycetota</taxon>
        <taxon>Actinomycetes</taxon>
        <taxon>Micromonosporales</taxon>
        <taxon>Micromonosporaceae</taxon>
        <taxon>Catellatospora</taxon>
    </lineage>
</organism>
<reference evidence="2" key="1">
    <citation type="journal article" date="2019" name="Int. J. Syst. Evol. Microbiol.">
        <title>The Global Catalogue of Microorganisms (GCM) 10K type strain sequencing project: providing services to taxonomists for standard genome sequencing and annotation.</title>
        <authorList>
            <consortium name="The Broad Institute Genomics Platform"/>
            <consortium name="The Broad Institute Genome Sequencing Center for Infectious Disease"/>
            <person name="Wu L."/>
            <person name="Ma J."/>
        </authorList>
    </citation>
    <scope>NUCLEOTIDE SEQUENCE [LARGE SCALE GENOMIC DNA]</scope>
    <source>
        <strain evidence="2">CGMCC 1.9106</strain>
    </source>
</reference>
<evidence type="ECO:0000313" key="2">
    <source>
        <dbReference type="Proteomes" id="UP001596392"/>
    </source>
</evidence>
<name>A0ABW2GWM6_9ACTN</name>
<accession>A0ABW2GWM6</accession>
<gene>
    <name evidence="1" type="ORF">ACFQO7_17575</name>
</gene>
<dbReference type="EMBL" id="JBHTAC010000016">
    <property type="protein sequence ID" value="MFC7244287.1"/>
    <property type="molecule type" value="Genomic_DNA"/>
</dbReference>
<dbReference type="RefSeq" id="WP_376807342.1">
    <property type="nucleotide sequence ID" value="NZ_JBHTAC010000016.1"/>
</dbReference>
<evidence type="ECO:0000313" key="1">
    <source>
        <dbReference type="EMBL" id="MFC7244287.1"/>
    </source>
</evidence>
<keyword evidence="2" id="KW-1185">Reference proteome</keyword>
<dbReference type="Proteomes" id="UP001596392">
    <property type="component" value="Unassembled WGS sequence"/>
</dbReference>